<accession>A0A0Q0D537</accession>
<name>A0A0Q0D537_PSESX</name>
<dbReference type="EMBL" id="LJRI01000599">
    <property type="protein sequence ID" value="KPY95847.1"/>
    <property type="molecule type" value="Genomic_DNA"/>
</dbReference>
<dbReference type="Proteomes" id="UP000050384">
    <property type="component" value="Unassembled WGS sequence"/>
</dbReference>
<evidence type="ECO:0000313" key="2">
    <source>
        <dbReference type="Proteomes" id="UP000050384"/>
    </source>
</evidence>
<protein>
    <submittedName>
        <fullName evidence="1">Uncharacterized protein</fullName>
    </submittedName>
</protein>
<reference evidence="1 2" key="1">
    <citation type="submission" date="2015-09" db="EMBL/GenBank/DDBJ databases">
        <title>Genome announcement of multiple Pseudomonas syringae strains.</title>
        <authorList>
            <person name="Thakur S."/>
            <person name="Wang P.W."/>
            <person name="Gong Y."/>
            <person name="Weir B.S."/>
            <person name="Guttman D.S."/>
        </authorList>
    </citation>
    <scope>NUCLEOTIDE SEQUENCE [LARGE SCALE GENOMIC DNA]</scope>
    <source>
        <strain evidence="1 2">ICMP16929</strain>
    </source>
</reference>
<comment type="caution">
    <text evidence="1">The sequence shown here is derived from an EMBL/GenBank/DDBJ whole genome shotgun (WGS) entry which is preliminary data.</text>
</comment>
<gene>
    <name evidence="1" type="ORF">ALO94_201203</name>
</gene>
<proteinExistence type="predicted"/>
<sequence length="109" mass="12050">MFGKTVKQPVKPRHVDALDAGVSQIDLQVCVGMNRVGGTRLAQRQRHFDALHADPVECNQGRGHFRQGNVWEGAVHGVGRLAGEPRHRGRSMMLAAGNRRACNRKFVTL</sequence>
<organism evidence="1 2">
    <name type="scientific">Pseudomonas syringae pv. spinaceae</name>
    <dbReference type="NCBI Taxonomy" id="264459"/>
    <lineage>
        <taxon>Bacteria</taxon>
        <taxon>Pseudomonadati</taxon>
        <taxon>Pseudomonadota</taxon>
        <taxon>Gammaproteobacteria</taxon>
        <taxon>Pseudomonadales</taxon>
        <taxon>Pseudomonadaceae</taxon>
        <taxon>Pseudomonas</taxon>
        <taxon>Pseudomonas syringae</taxon>
    </lineage>
</organism>
<evidence type="ECO:0000313" key="1">
    <source>
        <dbReference type="EMBL" id="KPY95847.1"/>
    </source>
</evidence>
<dbReference type="AlphaFoldDB" id="A0A0Q0D537"/>